<keyword evidence="4" id="KW-1185">Reference proteome</keyword>
<feature type="compositionally biased region" description="Basic and acidic residues" evidence="2">
    <location>
        <begin position="865"/>
        <end position="878"/>
    </location>
</feature>
<name>A0A8E0S0L3_9TREM</name>
<organism evidence="3 4">
    <name type="scientific">Fasciolopsis buskii</name>
    <dbReference type="NCBI Taxonomy" id="27845"/>
    <lineage>
        <taxon>Eukaryota</taxon>
        <taxon>Metazoa</taxon>
        <taxon>Spiralia</taxon>
        <taxon>Lophotrochozoa</taxon>
        <taxon>Platyhelminthes</taxon>
        <taxon>Trematoda</taxon>
        <taxon>Digenea</taxon>
        <taxon>Plagiorchiida</taxon>
        <taxon>Echinostomata</taxon>
        <taxon>Echinostomatoidea</taxon>
        <taxon>Fasciolidae</taxon>
        <taxon>Fasciolopsis</taxon>
    </lineage>
</organism>
<evidence type="ECO:0000313" key="3">
    <source>
        <dbReference type="EMBL" id="KAA0193538.1"/>
    </source>
</evidence>
<sequence>MRLNVSHGFLRSNCSPLFFGFVDSHVAKLHQHFSRQVKPERFLVLLNKQLKHINKSRTPAVVGLNSDTETPVTVVVAATPAWKVPFLLRGYNIPEGKTSNHRAFIWIVGLAISLVSLSAIRVFELLDWLSKVTLGKDTEVFELDGRLDSPGVNVIPWYPEWSTSSRSSEFPTEYFASGRHGIPSSAAPRTGYASTTFHEVSRTPTHSGNQTRLNEPVDDNGTMTPALEIDPLAPLFSRSPLETLDASLNCPHFRQGTNQLCVICWLNNPELWVFGPVLSSLDRSILSYLDRLANLTKKVASRPHPVVGLAAASTLLRRPVEVQKDLHSGLASPAATAWPNVVTRNGVDLDATQLQPCSHRKRLLSGERLEHLSGVQPTPKIARSSGDGAPATSPADAYSSSVSKVPVNKGPSDAFTQSPGRPKFYTSDSDAELTSHSSVDLHRSDFPSPEQLRVSASRIIYKALELLSSKSPECPSNHHFTGGTSSLVTSPEARRVGPWNSAYQAHSIGSDRSGGSHGSVHSFSSDQFEYDELHMSPSLNNNLGNYSSSFNALDPEEDERLQREEEAQLMHLLSTLTSLLEKVDHMSSGSPPSPNVGTDGDSCDAANQSPTSVAAGRTKKNVPFTDLFQSASDITEDLQSLEEILDKLRYKLQANQIELEQAEDKLDYAWHLHENLDESLADSLSCGSLASLSSEPGPRYPSTINPTVTLPSPLVLEVGVTESRKNTDPTAGSVSASSHLHGATDIAVTDSLLTSYTSSYTSSSAEPDRLFQSMTDSACGRSIRSSQTMIRSVPDAGSLTDDSNQLELVYPRCATLDRPRPGRVRTRSKQMCTSFRRSTFHTDRPYQVMEHEPTSDYEENVDPDGFLHPEMTFDKDGGIDWSESNDTLR</sequence>
<proteinExistence type="predicted"/>
<dbReference type="OrthoDB" id="6254109at2759"/>
<gene>
    <name evidence="3" type="ORF">FBUS_01686</name>
</gene>
<evidence type="ECO:0000313" key="4">
    <source>
        <dbReference type="Proteomes" id="UP000728185"/>
    </source>
</evidence>
<evidence type="ECO:0000256" key="1">
    <source>
        <dbReference type="SAM" id="Coils"/>
    </source>
</evidence>
<dbReference type="EMBL" id="LUCM01004968">
    <property type="protein sequence ID" value="KAA0193538.1"/>
    <property type="molecule type" value="Genomic_DNA"/>
</dbReference>
<feature type="region of interest" description="Disordered" evidence="2">
    <location>
        <begin position="200"/>
        <end position="223"/>
    </location>
</feature>
<evidence type="ECO:0000256" key="2">
    <source>
        <dbReference type="SAM" id="MobiDB-lite"/>
    </source>
</evidence>
<protein>
    <submittedName>
        <fullName evidence="3">Uncharacterized protein</fullName>
    </submittedName>
</protein>
<feature type="compositionally biased region" description="Polar residues" evidence="2">
    <location>
        <begin position="426"/>
        <end position="438"/>
    </location>
</feature>
<accession>A0A8E0S0L3</accession>
<dbReference type="Proteomes" id="UP000728185">
    <property type="component" value="Unassembled WGS sequence"/>
</dbReference>
<comment type="caution">
    <text evidence="3">The sequence shown here is derived from an EMBL/GenBank/DDBJ whole genome shotgun (WGS) entry which is preliminary data.</text>
</comment>
<feature type="compositionally biased region" description="Polar residues" evidence="2">
    <location>
        <begin position="200"/>
        <end position="213"/>
    </location>
</feature>
<dbReference type="AlphaFoldDB" id="A0A8E0S0L3"/>
<feature type="region of interest" description="Disordered" evidence="2">
    <location>
        <begin position="368"/>
        <end position="447"/>
    </location>
</feature>
<feature type="region of interest" description="Disordered" evidence="2">
    <location>
        <begin position="851"/>
        <end position="889"/>
    </location>
</feature>
<reference evidence="3" key="1">
    <citation type="submission" date="2019-05" db="EMBL/GenBank/DDBJ databases">
        <title>Annotation for the trematode Fasciolopsis buski.</title>
        <authorList>
            <person name="Choi Y.-J."/>
        </authorList>
    </citation>
    <scope>NUCLEOTIDE SEQUENCE</scope>
    <source>
        <strain evidence="3">HT</strain>
        <tissue evidence="3">Whole worm</tissue>
    </source>
</reference>
<feature type="coiled-coil region" evidence="1">
    <location>
        <begin position="631"/>
        <end position="665"/>
    </location>
</feature>
<feature type="region of interest" description="Disordered" evidence="2">
    <location>
        <begin position="584"/>
        <end position="617"/>
    </location>
</feature>
<keyword evidence="1" id="KW-0175">Coiled coil</keyword>